<evidence type="ECO:0000313" key="2">
    <source>
        <dbReference type="Proteomes" id="UP000245934"/>
    </source>
</evidence>
<proteinExistence type="predicted"/>
<accession>A0A2V2NHQ4</accession>
<gene>
    <name evidence="1" type="ORF">DLD82_02275</name>
</gene>
<evidence type="ECO:0000313" key="1">
    <source>
        <dbReference type="EMBL" id="PWR75908.1"/>
    </source>
</evidence>
<dbReference type="AlphaFoldDB" id="A0A2V2NHQ4"/>
<organism evidence="1 2">
    <name type="scientific">Methanospirillum stamsii</name>
    <dbReference type="NCBI Taxonomy" id="1277351"/>
    <lineage>
        <taxon>Archaea</taxon>
        <taxon>Methanobacteriati</taxon>
        <taxon>Methanobacteriota</taxon>
        <taxon>Stenosarchaea group</taxon>
        <taxon>Methanomicrobia</taxon>
        <taxon>Methanomicrobiales</taxon>
        <taxon>Methanospirillaceae</taxon>
        <taxon>Methanospirillum</taxon>
    </lineage>
</organism>
<dbReference type="Proteomes" id="UP000245934">
    <property type="component" value="Unassembled WGS sequence"/>
</dbReference>
<protein>
    <submittedName>
        <fullName evidence="1">Uncharacterized protein</fullName>
    </submittedName>
</protein>
<dbReference type="Pfam" id="PF01955">
    <property type="entry name" value="CbiZ"/>
    <property type="match status" value="1"/>
</dbReference>
<dbReference type="InterPro" id="IPR002808">
    <property type="entry name" value="AdoCbi_amidolase"/>
</dbReference>
<sequence length="372" mass="41657">MCVEELVMAEKPDFHLYSRTTHGEEIVSADDTIIIRFPSIRSVLSTSWINGGYREDVSAVIISHPPSQTFTQPDLKRVTVESYLTTISKKFQLDPSITSGLLTGAPVKDAAIVTHSMNGIEITAVATSGFGKYDDHRVKSDDEPMEFFSDAVNIVLIIGAEIPDHDMVRAVTLAAEAKTNVFMELMKQHRLDSRKSSAYSTDGIVIIAQKNLENTLKNLKEYADIEDLIKSTVNEATRIILERIYPDRNTVEQNILDRLRRFSITEEDIFEKSLSMQGPGDKGAFFSTLHDIAKQPSLLAAVTAVIHIMDEIRQNLVPEEAGKIAARKILRVMPEICGLMPDQEFLFLLRSDEPIDSHLEKIIAWIAKKKIS</sequence>
<name>A0A2V2NHQ4_9EURY</name>
<comment type="caution">
    <text evidence="1">The sequence shown here is derived from an EMBL/GenBank/DDBJ whole genome shotgun (WGS) entry which is preliminary data.</text>
</comment>
<reference evidence="1 2" key="1">
    <citation type="submission" date="2018-05" db="EMBL/GenBank/DDBJ databases">
        <title>Draft genome of Methanospirillum stamsii Pt1.</title>
        <authorList>
            <person name="Dueholm M.S."/>
            <person name="Nielsen P.H."/>
            <person name="Bakmann L.F."/>
            <person name="Otzen D.E."/>
        </authorList>
    </citation>
    <scope>NUCLEOTIDE SEQUENCE [LARGE SCALE GENOMIC DNA]</scope>
    <source>
        <strain evidence="1 2">Pt1</strain>
    </source>
</reference>
<keyword evidence="2" id="KW-1185">Reference proteome</keyword>
<dbReference type="EMBL" id="QGMZ01000006">
    <property type="protein sequence ID" value="PWR75908.1"/>
    <property type="molecule type" value="Genomic_DNA"/>
</dbReference>